<dbReference type="Pfam" id="PF13392">
    <property type="entry name" value="HNH_3"/>
    <property type="match status" value="1"/>
</dbReference>
<dbReference type="PROSITE" id="PS50943">
    <property type="entry name" value="HTH_CROC1"/>
    <property type="match status" value="1"/>
</dbReference>
<dbReference type="Gene3D" id="1.10.260.40">
    <property type="entry name" value="lambda repressor-like DNA-binding domains"/>
    <property type="match status" value="1"/>
</dbReference>
<keyword evidence="2" id="KW-0255">Endonuclease</keyword>
<evidence type="ECO:0000313" key="3">
    <source>
        <dbReference type="Proteomes" id="UP000464036"/>
    </source>
</evidence>
<organism evidence="2 3">
    <name type="scientific">Flavobacterium phage vB_FspS_hattifnatt9-1</name>
    <dbReference type="NCBI Taxonomy" id="2686246"/>
    <lineage>
        <taxon>Viruses</taxon>
        <taxon>Duplodnaviria</taxon>
        <taxon>Heunggongvirae</taxon>
        <taxon>Uroviricota</taxon>
        <taxon>Caudoviricetes</taxon>
        <taxon>Hattifnattvirus</taxon>
        <taxon>Hattifnattvirus hattifnatt</taxon>
    </lineage>
</organism>
<dbReference type="InterPro" id="IPR001387">
    <property type="entry name" value="Cro/C1-type_HTH"/>
</dbReference>
<gene>
    <name evidence="2" type="ORF">hattifnatt91_gp036</name>
</gene>
<evidence type="ECO:0000313" key="2">
    <source>
        <dbReference type="EMBL" id="QHB38721.1"/>
    </source>
</evidence>
<dbReference type="GO" id="GO:0004519">
    <property type="term" value="F:endonuclease activity"/>
    <property type="evidence" value="ECO:0007669"/>
    <property type="project" value="UniProtKB-KW"/>
</dbReference>
<feature type="domain" description="HTH cro/C1-type" evidence="1">
    <location>
        <begin position="124"/>
        <end position="160"/>
    </location>
</feature>
<keyword evidence="3" id="KW-1185">Reference proteome</keyword>
<dbReference type="GO" id="GO:0003677">
    <property type="term" value="F:DNA binding"/>
    <property type="evidence" value="ECO:0007669"/>
    <property type="project" value="InterPro"/>
</dbReference>
<dbReference type="InterPro" id="IPR044925">
    <property type="entry name" value="His-Me_finger_sf"/>
</dbReference>
<protein>
    <submittedName>
        <fullName evidence="2">Endonuclease</fullName>
    </submittedName>
</protein>
<dbReference type="Gene3D" id="3.90.75.20">
    <property type="match status" value="1"/>
</dbReference>
<sequence length="163" mass="19476">MKHYKTIQINGKQLRLHRYLMEQKIGRSLTFNEVVHHIDGNKFNNNIDNLEIVSRGNHIKLHPEINKKSIDVNYKKIDIDKIKELKKTMSISKIAEYFNVSTMTIWYRMKKNNIKTTKLSDNEIKEIRELFKTKISQREIAKKFKVSEQLISNIKKNKRYGNK</sequence>
<reference evidence="2 3" key="1">
    <citation type="journal article" date="2020" name="Viruses">
        <title>Diversity and Host Interactions Among Virulent and Temperate Baltic Sea Flavobacterium Phages.</title>
        <authorList>
            <person name="Nilsson E."/>
            <person name="Bayfield O.W."/>
            <person name="Lundin D."/>
            <person name="Antson A.A."/>
            <person name="Holmfeldt K."/>
        </authorList>
    </citation>
    <scope>NUCLEOTIDE SEQUENCE [LARGE SCALE GENOMIC DNA]</scope>
</reference>
<name>A0A6B9LFS8_9CAUD</name>
<dbReference type="EMBL" id="MN812207">
    <property type="protein sequence ID" value="QHB38721.1"/>
    <property type="molecule type" value="Genomic_DNA"/>
</dbReference>
<evidence type="ECO:0000259" key="1">
    <source>
        <dbReference type="PROSITE" id="PS50943"/>
    </source>
</evidence>
<dbReference type="Gene3D" id="1.10.10.60">
    <property type="entry name" value="Homeodomain-like"/>
    <property type="match status" value="1"/>
</dbReference>
<proteinExistence type="predicted"/>
<dbReference type="InterPro" id="IPR010982">
    <property type="entry name" value="Lambda_DNA-bd_dom_sf"/>
</dbReference>
<keyword evidence="2" id="KW-0540">Nuclease</keyword>
<dbReference type="InterPro" id="IPR003615">
    <property type="entry name" value="HNH_nuc"/>
</dbReference>
<dbReference type="SUPFAM" id="SSF54060">
    <property type="entry name" value="His-Me finger endonucleases"/>
    <property type="match status" value="1"/>
</dbReference>
<dbReference type="Proteomes" id="UP000464036">
    <property type="component" value="Segment"/>
</dbReference>
<keyword evidence="2" id="KW-0378">Hydrolase</keyword>
<accession>A0A6B9LFS8</accession>